<organism evidence="2 3">
    <name type="scientific">Paenibacillus timonensis</name>
    <dbReference type="NCBI Taxonomy" id="225915"/>
    <lineage>
        <taxon>Bacteria</taxon>
        <taxon>Bacillati</taxon>
        <taxon>Bacillota</taxon>
        <taxon>Bacilli</taxon>
        <taxon>Bacillales</taxon>
        <taxon>Paenibacillaceae</taxon>
        <taxon>Paenibacillus</taxon>
    </lineage>
</organism>
<protein>
    <submittedName>
        <fullName evidence="2">Uncharacterized protein</fullName>
    </submittedName>
</protein>
<comment type="caution">
    <text evidence="2">The sequence shown here is derived from an EMBL/GenBank/DDBJ whole genome shotgun (WGS) entry which is preliminary data.</text>
</comment>
<keyword evidence="3" id="KW-1185">Reference proteome</keyword>
<sequence length="76" mass="8296">MKRNHLKRNQGDAPVSKASKRPSPSMLMDAKSPKGRKAPTSRSKGILYIGPSVEGGDKEYVKVLTGDVDLRKPSFV</sequence>
<dbReference type="Proteomes" id="UP001597211">
    <property type="component" value="Unassembled WGS sequence"/>
</dbReference>
<feature type="region of interest" description="Disordered" evidence="1">
    <location>
        <begin position="1"/>
        <end position="43"/>
    </location>
</feature>
<name>A0ABW3SE02_9BACL</name>
<evidence type="ECO:0000256" key="1">
    <source>
        <dbReference type="SAM" id="MobiDB-lite"/>
    </source>
</evidence>
<dbReference type="EMBL" id="JBHTKZ010000035">
    <property type="protein sequence ID" value="MFD1182998.1"/>
    <property type="molecule type" value="Genomic_DNA"/>
</dbReference>
<gene>
    <name evidence="2" type="ORF">ACFQ2Z_16690</name>
</gene>
<proteinExistence type="predicted"/>
<dbReference type="RefSeq" id="WP_240271076.1">
    <property type="nucleotide sequence ID" value="NZ_JAKSXN010000067.1"/>
</dbReference>
<evidence type="ECO:0000313" key="3">
    <source>
        <dbReference type="Proteomes" id="UP001597211"/>
    </source>
</evidence>
<evidence type="ECO:0000313" key="2">
    <source>
        <dbReference type="EMBL" id="MFD1182998.1"/>
    </source>
</evidence>
<accession>A0ABW3SE02</accession>
<reference evidence="3" key="1">
    <citation type="journal article" date="2019" name="Int. J. Syst. Evol. Microbiol.">
        <title>The Global Catalogue of Microorganisms (GCM) 10K type strain sequencing project: providing services to taxonomists for standard genome sequencing and annotation.</title>
        <authorList>
            <consortium name="The Broad Institute Genomics Platform"/>
            <consortium name="The Broad Institute Genome Sequencing Center for Infectious Disease"/>
            <person name="Wu L."/>
            <person name="Ma J."/>
        </authorList>
    </citation>
    <scope>NUCLEOTIDE SEQUENCE [LARGE SCALE GENOMIC DNA]</scope>
    <source>
        <strain evidence="3">CCUG 48216</strain>
    </source>
</reference>